<dbReference type="EMBL" id="CP060139">
    <property type="protein sequence ID" value="QNR23602.1"/>
    <property type="molecule type" value="Genomic_DNA"/>
</dbReference>
<gene>
    <name evidence="1" type="ORF">H4K34_14635</name>
</gene>
<reference evidence="1 2" key="1">
    <citation type="submission" date="2020-08" db="EMBL/GenBank/DDBJ databases">
        <title>Croceimicrobium hydrocarbonivorans gen. nov., sp. nov., a novel marine bacterium isolated from a bacterial consortium that degrades polyethylene terephthalate.</title>
        <authorList>
            <person name="Liu R."/>
        </authorList>
    </citation>
    <scope>NUCLEOTIDE SEQUENCE [LARGE SCALE GENOMIC DNA]</scope>
    <source>
        <strain evidence="1 2">A20-9</strain>
    </source>
</reference>
<sequence>MDSALLKKMSYKGESPLLLANVPDTLLDTFKDWIEESVAQDHDSALNFAFIFVQKQEDLNQWIDKLCPLMEGDAPLWFAYPKKSSKRFKSEITRDSGWNHIGQYNMEPVRQIAIDEDWSALRFRKLEYIKKLTRRDSMRLSPKK</sequence>
<evidence type="ECO:0000313" key="2">
    <source>
        <dbReference type="Proteomes" id="UP000516305"/>
    </source>
</evidence>
<dbReference type="KEGG" id="chyd:H4K34_14635"/>
<dbReference type="Proteomes" id="UP000516305">
    <property type="component" value="Chromosome"/>
</dbReference>
<protein>
    <recommendedName>
        <fullName evidence="3">DUF3052 domain-containing protein</fullName>
    </recommendedName>
</protein>
<dbReference type="AlphaFoldDB" id="A0A7H0VD04"/>
<dbReference type="RefSeq" id="WP_210758135.1">
    <property type="nucleotide sequence ID" value="NZ_CP060139.1"/>
</dbReference>
<proteinExistence type="predicted"/>
<evidence type="ECO:0008006" key="3">
    <source>
        <dbReference type="Google" id="ProtNLM"/>
    </source>
</evidence>
<name>A0A7H0VD04_9FLAO</name>
<accession>A0A7H0VD04</accession>
<evidence type="ECO:0000313" key="1">
    <source>
        <dbReference type="EMBL" id="QNR23602.1"/>
    </source>
</evidence>
<keyword evidence="2" id="KW-1185">Reference proteome</keyword>
<organism evidence="1 2">
    <name type="scientific">Croceimicrobium hydrocarbonivorans</name>
    <dbReference type="NCBI Taxonomy" id="2761580"/>
    <lineage>
        <taxon>Bacteria</taxon>
        <taxon>Pseudomonadati</taxon>
        <taxon>Bacteroidota</taxon>
        <taxon>Flavobacteriia</taxon>
        <taxon>Flavobacteriales</taxon>
        <taxon>Owenweeksiaceae</taxon>
        <taxon>Croceimicrobium</taxon>
    </lineage>
</organism>